<feature type="compositionally biased region" description="Basic and acidic residues" evidence="1">
    <location>
        <begin position="87"/>
        <end position="99"/>
    </location>
</feature>
<feature type="compositionally biased region" description="Basic residues" evidence="1">
    <location>
        <begin position="9"/>
        <end position="19"/>
    </location>
</feature>
<protein>
    <submittedName>
        <fullName evidence="2">Uncharacterized protein</fullName>
    </submittedName>
</protein>
<accession>A0A6J4QMG0</accession>
<sequence length="251" mass="27845">ANEAADLRRPRRPPRRRAGHPAPADHRDDPQGAGRGGRPAVHRPPARAAPAERHPPGRHVPRVPRRDGPRPLRRRRPVRHGPGLQLRRREADGHRRGDRPGQAPARGPPRRRAVGHVRRLVHGHRLPGRPHGVPRPRPAGGARINDRPPQWQPVGHQQRRLPRRPARAVRQAEPDAGDGLHRLRRGPASDGRGRPHPGRPAVRPGRVVHRAGRRGPDDRVRGEPTVLRDRDAGVAGRGAGVLANRGRETRM</sequence>
<gene>
    <name evidence="2" type="ORF">AVDCRST_MAG64-4495</name>
</gene>
<feature type="region of interest" description="Disordered" evidence="1">
    <location>
        <begin position="1"/>
        <end position="251"/>
    </location>
</feature>
<evidence type="ECO:0000256" key="1">
    <source>
        <dbReference type="SAM" id="MobiDB-lite"/>
    </source>
</evidence>
<evidence type="ECO:0000313" key="2">
    <source>
        <dbReference type="EMBL" id="CAA9444983.1"/>
    </source>
</evidence>
<name>A0A6J4QMG0_9BACT</name>
<feature type="non-terminal residue" evidence="2">
    <location>
        <position position="251"/>
    </location>
</feature>
<dbReference type="EMBL" id="CADCUQ010001050">
    <property type="protein sequence ID" value="CAA9444983.1"/>
    <property type="molecule type" value="Genomic_DNA"/>
</dbReference>
<reference evidence="2" key="1">
    <citation type="submission" date="2020-02" db="EMBL/GenBank/DDBJ databases">
        <authorList>
            <person name="Meier V. D."/>
        </authorList>
    </citation>
    <scope>NUCLEOTIDE SEQUENCE</scope>
    <source>
        <strain evidence="2">AVDCRST_MAG64</strain>
    </source>
</reference>
<feature type="compositionally biased region" description="Basic and acidic residues" evidence="1">
    <location>
        <begin position="170"/>
        <end position="181"/>
    </location>
</feature>
<feature type="compositionally biased region" description="Basic and acidic residues" evidence="1">
    <location>
        <begin position="214"/>
        <end position="232"/>
    </location>
</feature>
<feature type="non-terminal residue" evidence="2">
    <location>
        <position position="1"/>
    </location>
</feature>
<proteinExistence type="predicted"/>
<feature type="compositionally biased region" description="Basic residues" evidence="1">
    <location>
        <begin position="157"/>
        <end position="167"/>
    </location>
</feature>
<organism evidence="2">
    <name type="scientific">uncultured Phycisphaerae bacterium</name>
    <dbReference type="NCBI Taxonomy" id="904963"/>
    <lineage>
        <taxon>Bacteria</taxon>
        <taxon>Pseudomonadati</taxon>
        <taxon>Planctomycetota</taxon>
        <taxon>Phycisphaerae</taxon>
        <taxon>environmental samples</taxon>
    </lineage>
</organism>
<dbReference type="AlphaFoldDB" id="A0A6J4QMG0"/>
<feature type="compositionally biased region" description="Basic residues" evidence="1">
    <location>
        <begin position="108"/>
        <end position="134"/>
    </location>
</feature>